<feature type="compositionally biased region" description="Basic and acidic residues" evidence="1">
    <location>
        <begin position="8"/>
        <end position="22"/>
    </location>
</feature>
<dbReference type="Proteomes" id="UP000610124">
    <property type="component" value="Unassembled WGS sequence"/>
</dbReference>
<keyword evidence="2" id="KW-1133">Transmembrane helix</keyword>
<gene>
    <name evidence="3" type="ORF">GCM10010502_42300</name>
</gene>
<reference evidence="3" key="2">
    <citation type="submission" date="2020-09" db="EMBL/GenBank/DDBJ databases">
        <authorList>
            <person name="Sun Q."/>
            <person name="Ohkuma M."/>
        </authorList>
    </citation>
    <scope>NUCLEOTIDE SEQUENCE</scope>
    <source>
        <strain evidence="3">JCM 4434</strain>
    </source>
</reference>
<dbReference type="AlphaFoldDB" id="A0A8H9LSB2"/>
<keyword evidence="2" id="KW-0472">Membrane</keyword>
<evidence type="ECO:0000313" key="4">
    <source>
        <dbReference type="Proteomes" id="UP000610124"/>
    </source>
</evidence>
<name>A0A8H9LSB2_KITAU</name>
<proteinExistence type="predicted"/>
<feature type="region of interest" description="Disordered" evidence="1">
    <location>
        <begin position="1"/>
        <end position="39"/>
    </location>
</feature>
<accession>A0A8H9LSB2</accession>
<feature type="region of interest" description="Disordered" evidence="1">
    <location>
        <begin position="61"/>
        <end position="89"/>
    </location>
</feature>
<dbReference type="EMBL" id="BMUB01000009">
    <property type="protein sequence ID" value="GGU85567.1"/>
    <property type="molecule type" value="Genomic_DNA"/>
</dbReference>
<comment type="caution">
    <text evidence="3">The sequence shown here is derived from an EMBL/GenBank/DDBJ whole genome shotgun (WGS) entry which is preliminary data.</text>
</comment>
<protein>
    <submittedName>
        <fullName evidence="3">Uncharacterized protein</fullName>
    </submittedName>
</protein>
<evidence type="ECO:0000256" key="2">
    <source>
        <dbReference type="SAM" id="Phobius"/>
    </source>
</evidence>
<organism evidence="3 4">
    <name type="scientific">Kitasatospora aureofaciens</name>
    <name type="common">Streptomyces aureofaciens</name>
    <dbReference type="NCBI Taxonomy" id="1894"/>
    <lineage>
        <taxon>Bacteria</taxon>
        <taxon>Bacillati</taxon>
        <taxon>Actinomycetota</taxon>
        <taxon>Actinomycetes</taxon>
        <taxon>Kitasatosporales</taxon>
        <taxon>Streptomycetaceae</taxon>
        <taxon>Kitasatospora</taxon>
    </lineage>
</organism>
<evidence type="ECO:0000256" key="1">
    <source>
        <dbReference type="SAM" id="MobiDB-lite"/>
    </source>
</evidence>
<keyword evidence="2" id="KW-0812">Transmembrane</keyword>
<feature type="transmembrane region" description="Helical" evidence="2">
    <location>
        <begin position="42"/>
        <end position="61"/>
    </location>
</feature>
<reference evidence="3" key="1">
    <citation type="journal article" date="2014" name="Int. J. Syst. Evol. Microbiol.">
        <title>Complete genome sequence of Corynebacterium casei LMG S-19264T (=DSM 44701T), isolated from a smear-ripened cheese.</title>
        <authorList>
            <consortium name="US DOE Joint Genome Institute (JGI-PGF)"/>
            <person name="Walter F."/>
            <person name="Albersmeier A."/>
            <person name="Kalinowski J."/>
            <person name="Ruckert C."/>
        </authorList>
    </citation>
    <scope>NUCLEOTIDE SEQUENCE</scope>
    <source>
        <strain evidence="3">JCM 4434</strain>
    </source>
</reference>
<evidence type="ECO:0000313" key="3">
    <source>
        <dbReference type="EMBL" id="GGU85567.1"/>
    </source>
</evidence>
<sequence length="89" mass="9270">MRVAASAREQHQKGGPDEDAGRGEGVGTSPSRVGRAERRDRAGAVILTAVTAVTVLLAGAATRAPEWPRRTVRRPSAGTPRGGWFPALG</sequence>